<evidence type="ECO:0000313" key="3">
    <source>
        <dbReference type="Proteomes" id="UP000317429"/>
    </source>
</evidence>
<dbReference type="RefSeq" id="WP_145289772.1">
    <property type="nucleotide sequence ID" value="NZ_CP036291.1"/>
</dbReference>
<keyword evidence="3" id="KW-1185">Reference proteome</keyword>
<sequence>MLIRLAVLASFVCAGDYCGAQSAAAMAAKRAAEQQFGVERPMGADRRERPRPEKWQASGRIHSMNARQINVITDAGEPWQVMLRENTAVKVAGEGGVELLKPRSAVRFEASVNARGVVEEPVTELTIFQPREGFQPMLEEVAEGEEGEGVEQEEAVEPERPVRRSTTRSATAAREAAQTRRVTVMGVLTSIRRGRFTVDAGEDGKVRGEIAEDATVKADFTTHAAARIGDTITIEGVTERAPNDRPPYMATAQKVEITLVPPAPVEDGGARRGGRTTERGDAAGDTARGNDREEPRRSGPAAD</sequence>
<dbReference type="EMBL" id="CP036291">
    <property type="protein sequence ID" value="QDU90717.1"/>
    <property type="molecule type" value="Genomic_DNA"/>
</dbReference>
<accession>A0A518DGX5</accession>
<proteinExistence type="predicted"/>
<protein>
    <submittedName>
        <fullName evidence="2">Uncharacterized protein</fullName>
    </submittedName>
</protein>
<dbReference type="KEGG" id="pnd:Pla175_41280"/>
<evidence type="ECO:0000313" key="2">
    <source>
        <dbReference type="EMBL" id="QDU90717.1"/>
    </source>
</evidence>
<dbReference type="Proteomes" id="UP000317429">
    <property type="component" value="Chromosome"/>
</dbReference>
<gene>
    <name evidence="2" type="ORF">Pla175_41280</name>
</gene>
<organism evidence="2 3">
    <name type="scientific">Pirellulimonas nuda</name>
    <dbReference type="NCBI Taxonomy" id="2528009"/>
    <lineage>
        <taxon>Bacteria</taxon>
        <taxon>Pseudomonadati</taxon>
        <taxon>Planctomycetota</taxon>
        <taxon>Planctomycetia</taxon>
        <taxon>Pirellulales</taxon>
        <taxon>Lacipirellulaceae</taxon>
        <taxon>Pirellulimonas</taxon>
    </lineage>
</organism>
<evidence type="ECO:0000256" key="1">
    <source>
        <dbReference type="SAM" id="MobiDB-lite"/>
    </source>
</evidence>
<reference evidence="2 3" key="1">
    <citation type="submission" date="2019-02" db="EMBL/GenBank/DDBJ databases">
        <title>Deep-cultivation of Planctomycetes and their phenomic and genomic characterization uncovers novel biology.</title>
        <authorList>
            <person name="Wiegand S."/>
            <person name="Jogler M."/>
            <person name="Boedeker C."/>
            <person name="Pinto D."/>
            <person name="Vollmers J."/>
            <person name="Rivas-Marin E."/>
            <person name="Kohn T."/>
            <person name="Peeters S.H."/>
            <person name="Heuer A."/>
            <person name="Rast P."/>
            <person name="Oberbeckmann S."/>
            <person name="Bunk B."/>
            <person name="Jeske O."/>
            <person name="Meyerdierks A."/>
            <person name="Storesund J.E."/>
            <person name="Kallscheuer N."/>
            <person name="Luecker S."/>
            <person name="Lage O.M."/>
            <person name="Pohl T."/>
            <person name="Merkel B.J."/>
            <person name="Hornburger P."/>
            <person name="Mueller R.-W."/>
            <person name="Bruemmer F."/>
            <person name="Labrenz M."/>
            <person name="Spormann A.M."/>
            <person name="Op den Camp H."/>
            <person name="Overmann J."/>
            <person name="Amann R."/>
            <person name="Jetten M.S.M."/>
            <person name="Mascher T."/>
            <person name="Medema M.H."/>
            <person name="Devos D.P."/>
            <person name="Kaster A.-K."/>
            <person name="Ovreas L."/>
            <person name="Rohde M."/>
            <person name="Galperin M.Y."/>
            <person name="Jogler C."/>
        </authorList>
    </citation>
    <scope>NUCLEOTIDE SEQUENCE [LARGE SCALE GENOMIC DNA]</scope>
    <source>
        <strain evidence="2 3">Pla175</strain>
    </source>
</reference>
<feature type="compositionally biased region" description="Basic and acidic residues" evidence="1">
    <location>
        <begin position="275"/>
        <end position="297"/>
    </location>
</feature>
<dbReference type="AlphaFoldDB" id="A0A518DGX5"/>
<feature type="region of interest" description="Disordered" evidence="1">
    <location>
        <begin position="144"/>
        <end position="175"/>
    </location>
</feature>
<feature type="compositionally biased region" description="Acidic residues" evidence="1">
    <location>
        <begin position="144"/>
        <end position="156"/>
    </location>
</feature>
<feature type="region of interest" description="Disordered" evidence="1">
    <location>
        <begin position="258"/>
        <end position="303"/>
    </location>
</feature>
<name>A0A518DGX5_9BACT</name>